<proteinExistence type="predicted"/>
<dbReference type="AlphaFoldDB" id="A0A381SSD8"/>
<dbReference type="EMBL" id="UINC01003505">
    <property type="protein sequence ID" value="SVA06916.1"/>
    <property type="molecule type" value="Genomic_DNA"/>
</dbReference>
<organism evidence="1">
    <name type="scientific">marine metagenome</name>
    <dbReference type="NCBI Taxonomy" id="408172"/>
    <lineage>
        <taxon>unclassified sequences</taxon>
        <taxon>metagenomes</taxon>
        <taxon>ecological metagenomes</taxon>
    </lineage>
</organism>
<protein>
    <submittedName>
        <fullName evidence="1">Uncharacterized protein</fullName>
    </submittedName>
</protein>
<evidence type="ECO:0000313" key="1">
    <source>
        <dbReference type="EMBL" id="SVA06916.1"/>
    </source>
</evidence>
<gene>
    <name evidence="1" type="ORF">METZ01_LOCUS59770</name>
</gene>
<accession>A0A381SSD8</accession>
<reference evidence="1" key="1">
    <citation type="submission" date="2018-05" db="EMBL/GenBank/DDBJ databases">
        <authorList>
            <person name="Lanie J.A."/>
            <person name="Ng W.-L."/>
            <person name="Kazmierczak K.M."/>
            <person name="Andrzejewski T.M."/>
            <person name="Davidsen T.M."/>
            <person name="Wayne K.J."/>
            <person name="Tettelin H."/>
            <person name="Glass J.I."/>
            <person name="Rusch D."/>
            <person name="Podicherti R."/>
            <person name="Tsui H.-C.T."/>
            <person name="Winkler M.E."/>
        </authorList>
    </citation>
    <scope>NUCLEOTIDE SEQUENCE</scope>
</reference>
<name>A0A381SSD8_9ZZZZ</name>
<sequence length="42" mass="4732">MAMADDYQPLRWCRALGKGAERSVGQYRPKCAESPHLQQVSP</sequence>